<dbReference type="GO" id="GO:0008237">
    <property type="term" value="F:metallopeptidase activity"/>
    <property type="evidence" value="ECO:0007669"/>
    <property type="project" value="UniProtKB-KW"/>
</dbReference>
<name>A0A849SZH2_UNCEI</name>
<dbReference type="InterPro" id="IPR033413">
    <property type="entry name" value="DUF5117"/>
</dbReference>
<dbReference type="PANTHER" id="PTHR38478:SF1">
    <property type="entry name" value="ZINC DEPENDENT METALLOPROTEASE DOMAIN LIPOPROTEIN"/>
    <property type="match status" value="1"/>
</dbReference>
<feature type="signal peptide" evidence="2">
    <location>
        <begin position="1"/>
        <end position="25"/>
    </location>
</feature>
<dbReference type="PANTHER" id="PTHR38478">
    <property type="entry name" value="PEPTIDASE M1A AND M12B"/>
    <property type="match status" value="1"/>
</dbReference>
<feature type="domain" description="DUF5117" evidence="4">
    <location>
        <begin position="108"/>
        <end position="297"/>
    </location>
</feature>
<sequence>MSHRLLTRALALLALLVLLAPIASAKPKPPKGGKPAEAAAAADKDKPFTDWKKTTKDATVQKGYFNVWRKRESLWLEIQPSQLDQPVLGIFSLARGIGQNFVLGGLPLNDRLLEFHREGDHIFVVEKNTRYRAPAGSPMSKAVDLSIGSSVIASLKIESEHDSTKALLVNFGDFLLSDVSDMTEYLKSSFNNKPFRFDKERSAITSTKVFPDNFEIEAALTFSPSDRTGLGLETPSDDRYLPIAVHYSFSKLPATPMTPRFADPRTGQFLTVVKDFGRDESENFWVRFVNRWRLEKKDPNAPVSEVVKPITFYLDHTIPKEYRPFVRKGVENWQKAFEAAGYKNAIVAPDAPDDSTWDAEDVRYSTIRWITSSVPSFGAIGPSRVDPRTGEILDADILFEASFIQGFRNNYRRWAGPEAIGAMVAPQKAMRAALPSFLPLERSCALGEGMIDAGSLVSLTMLLDGLMPPGTPVPEEYLGEAIVWTTMHEVGHSLGLTHNFRSSTATPNDKLNDLGWTDTKGLVGSVMEYPSPNISSDRSKQGHYYTTTIGTCDMWQIRYAYTPSGAANSDEDYVFARKIADESALPGNEYGADQDAYPDDALDPRVNIWDLGTDPLAFAKDRAAYVASLWKNPKLEERVVGPNGDYPTLRRALDTTLGQYSIALGLAVKYLGGQYASRTRRGQEGGVDPLTLIPAATQREALEFLGTRAFAADAFAIPSGLLSKVGQDRWVHWGIGNGFSGPYRYDYDLGAKAFSIQSALLTELLEPRLLLRMREAEGRSADAFRMSDYFDRMTRMLWGEVAGGAPAALKALDGTSTRRDVQRAYVDRLAGLMVGSVAGAPDDARALARLQLSRIDQRCTRQLASEAPMGDYTRAHLLESRARIKRAMDATRSADSVRGASAIGADAAGGTSSGAAQ</sequence>
<dbReference type="AlphaFoldDB" id="A0A849SZH2"/>
<evidence type="ECO:0000256" key="2">
    <source>
        <dbReference type="SAM" id="SignalP"/>
    </source>
</evidence>
<dbReference type="Gene3D" id="3.40.390.10">
    <property type="entry name" value="Collagenase (Catalytic Domain)"/>
    <property type="match status" value="1"/>
</dbReference>
<feature type="domain" description="EcxA zinc-binding" evidence="3">
    <location>
        <begin position="472"/>
        <end position="802"/>
    </location>
</feature>
<dbReference type="InterPro" id="IPR024079">
    <property type="entry name" value="MetalloPept_cat_dom_sf"/>
</dbReference>
<organism evidence="5 6">
    <name type="scientific">Eiseniibacteriota bacterium</name>
    <dbReference type="NCBI Taxonomy" id="2212470"/>
    <lineage>
        <taxon>Bacteria</taxon>
        <taxon>Candidatus Eiseniibacteriota</taxon>
    </lineage>
</organism>
<dbReference type="Proteomes" id="UP000580839">
    <property type="component" value="Unassembled WGS sequence"/>
</dbReference>
<keyword evidence="5" id="KW-0482">Metalloprotease</keyword>
<gene>
    <name evidence="5" type="ORF">HOP12_10000</name>
</gene>
<dbReference type="GO" id="GO:0006508">
    <property type="term" value="P:proteolysis"/>
    <property type="evidence" value="ECO:0007669"/>
    <property type="project" value="UniProtKB-KW"/>
</dbReference>
<protein>
    <submittedName>
        <fullName evidence="5">Zinc-dependent metalloprotease</fullName>
    </submittedName>
</protein>
<keyword evidence="2" id="KW-0732">Signal</keyword>
<evidence type="ECO:0000259" key="4">
    <source>
        <dbReference type="Pfam" id="PF17148"/>
    </source>
</evidence>
<dbReference type="Pfam" id="PF16313">
    <property type="entry name" value="DUF4953"/>
    <property type="match status" value="1"/>
</dbReference>
<dbReference type="EMBL" id="JABFRW010000125">
    <property type="protein sequence ID" value="NOT34489.1"/>
    <property type="molecule type" value="Genomic_DNA"/>
</dbReference>
<evidence type="ECO:0000256" key="1">
    <source>
        <dbReference type="SAM" id="MobiDB-lite"/>
    </source>
</evidence>
<feature type="region of interest" description="Disordered" evidence="1">
    <location>
        <begin position="26"/>
        <end position="53"/>
    </location>
</feature>
<proteinExistence type="predicted"/>
<keyword evidence="5" id="KW-0378">Hydrolase</keyword>
<dbReference type="Pfam" id="PF17148">
    <property type="entry name" value="DUF5117"/>
    <property type="match status" value="1"/>
</dbReference>
<feature type="chain" id="PRO_5033004740" evidence="2">
    <location>
        <begin position="26"/>
        <end position="917"/>
    </location>
</feature>
<dbReference type="InterPro" id="IPR034032">
    <property type="entry name" value="Zn_MMP-like_bac"/>
</dbReference>
<feature type="compositionally biased region" description="Basic and acidic residues" evidence="1">
    <location>
        <begin position="42"/>
        <end position="53"/>
    </location>
</feature>
<comment type="caution">
    <text evidence="5">The sequence shown here is derived from an EMBL/GenBank/DDBJ whole genome shotgun (WGS) entry which is preliminary data.</text>
</comment>
<evidence type="ECO:0000313" key="5">
    <source>
        <dbReference type="EMBL" id="NOT34489.1"/>
    </source>
</evidence>
<dbReference type="InterPro" id="IPR032534">
    <property type="entry name" value="EcxA_zinc-bd"/>
</dbReference>
<dbReference type="CDD" id="cd04276">
    <property type="entry name" value="ZnMc_MMP_like_2"/>
    <property type="match status" value="1"/>
</dbReference>
<evidence type="ECO:0000313" key="6">
    <source>
        <dbReference type="Proteomes" id="UP000580839"/>
    </source>
</evidence>
<keyword evidence="5" id="KW-0645">Protease</keyword>
<dbReference type="SUPFAM" id="SSF55486">
    <property type="entry name" value="Metalloproteases ('zincins'), catalytic domain"/>
    <property type="match status" value="1"/>
</dbReference>
<evidence type="ECO:0000259" key="3">
    <source>
        <dbReference type="Pfam" id="PF16313"/>
    </source>
</evidence>
<accession>A0A849SZH2</accession>
<reference evidence="5 6" key="1">
    <citation type="submission" date="2020-04" db="EMBL/GenBank/DDBJ databases">
        <title>Metagenomic profiling of ammonia- and methane-oxidizing microorganisms in a Dutch drinking water treatment plant.</title>
        <authorList>
            <person name="Poghosyan L."/>
            <person name="Leucker S."/>
        </authorList>
    </citation>
    <scope>NUCLEOTIDE SEQUENCE [LARGE SCALE GENOMIC DNA]</scope>
    <source>
        <strain evidence="5">S-RSF-IL-03</strain>
    </source>
</reference>